<name>A0A225V2V9_9STRA</name>
<dbReference type="Proteomes" id="UP000198211">
    <property type="component" value="Unassembled WGS sequence"/>
</dbReference>
<evidence type="ECO:0000256" key="2">
    <source>
        <dbReference type="ARBA" id="ARBA00010400"/>
    </source>
</evidence>
<accession>A0A225V2V9</accession>
<keyword evidence="7" id="KW-1185">Reference proteome</keyword>
<feature type="chain" id="PRO_5044982045" description="RxLR effector protein" evidence="5">
    <location>
        <begin position="24"/>
        <end position="250"/>
    </location>
</feature>
<evidence type="ECO:0000313" key="7">
    <source>
        <dbReference type="Proteomes" id="UP000198211"/>
    </source>
</evidence>
<comment type="subcellular location">
    <subcellularLocation>
        <location evidence="1 5">Secreted</location>
    </subcellularLocation>
</comment>
<comment type="domain">
    <text evidence="5">The RxLR-dEER motif acts to carry the protein into the host cell cytoplasm through binding to cell surface phosphatidylinositol-3-phosphate.</text>
</comment>
<evidence type="ECO:0000313" key="6">
    <source>
        <dbReference type="EMBL" id="OWY99612.1"/>
    </source>
</evidence>
<dbReference type="InterPro" id="IPR031825">
    <property type="entry name" value="RXLR"/>
</dbReference>
<dbReference type="OrthoDB" id="126873at2759"/>
<protein>
    <recommendedName>
        <fullName evidence="5">RxLR effector protein</fullName>
    </recommendedName>
</protein>
<keyword evidence="4 5" id="KW-0732">Signal</keyword>
<evidence type="ECO:0000256" key="1">
    <source>
        <dbReference type="ARBA" id="ARBA00004613"/>
    </source>
</evidence>
<keyword evidence="3 5" id="KW-0964">Secreted</keyword>
<comment type="caution">
    <text evidence="6">The sequence shown here is derived from an EMBL/GenBank/DDBJ whole genome shotgun (WGS) entry which is preliminary data.</text>
</comment>
<reference evidence="7" key="1">
    <citation type="submission" date="2017-03" db="EMBL/GenBank/DDBJ databases">
        <title>Phytopthora megakarya and P. palmivora, two closely related causual agents of cacao black pod achieved similar genome size and gene model numbers by different mechanisms.</title>
        <authorList>
            <person name="Ali S."/>
            <person name="Shao J."/>
            <person name="Larry D.J."/>
            <person name="Kronmiller B."/>
            <person name="Shen D."/>
            <person name="Strem M.D."/>
            <person name="Melnick R.L."/>
            <person name="Guiltinan M.J."/>
            <person name="Tyler B.M."/>
            <person name="Meinhardt L.W."/>
            <person name="Bailey B.A."/>
        </authorList>
    </citation>
    <scope>NUCLEOTIDE SEQUENCE [LARGE SCALE GENOMIC DNA]</scope>
    <source>
        <strain evidence="7">zdho120</strain>
    </source>
</reference>
<evidence type="ECO:0000256" key="4">
    <source>
        <dbReference type="ARBA" id="ARBA00022729"/>
    </source>
</evidence>
<comment type="similarity">
    <text evidence="2 5">Belongs to the RxLR effector family.</text>
</comment>
<dbReference type="Pfam" id="PF16810">
    <property type="entry name" value="RXLR"/>
    <property type="match status" value="1"/>
</dbReference>
<sequence>MRSYQCVLFVLLILVSISDFTSASKNSSLVAPCAPTRVFDNNTPIKRLLRADRTSDEAEEERGMPSSLQNVLKKLSNVFTFESRKTKELRGLLKADESIDDAFKTLKLNNMDLTKNGMLSQKKVVNLFKSRNFMVWAAHVAKVSKLNKQKPEIAMLAALTNAFGEKQAAIMILLSTDAWKRGTINAIRASFVVKKLEKAQFNKWFDSKLEPKYVLERVLKVKYRDIYLNPREMLIWADYNRWYTTRLFNF</sequence>
<evidence type="ECO:0000256" key="3">
    <source>
        <dbReference type="ARBA" id="ARBA00022525"/>
    </source>
</evidence>
<evidence type="ECO:0000256" key="5">
    <source>
        <dbReference type="RuleBase" id="RU367124"/>
    </source>
</evidence>
<comment type="function">
    <text evidence="5">Effector that suppresses plant defense responses during pathogen infection.</text>
</comment>
<proteinExistence type="inferred from homology"/>
<feature type="signal peptide" evidence="5">
    <location>
        <begin position="1"/>
        <end position="23"/>
    </location>
</feature>
<dbReference type="AlphaFoldDB" id="A0A225V2V9"/>
<dbReference type="EMBL" id="NBNE01008319">
    <property type="protein sequence ID" value="OWY99612.1"/>
    <property type="molecule type" value="Genomic_DNA"/>
</dbReference>
<gene>
    <name evidence="6" type="ORF">PHMEG_00029359</name>
</gene>
<organism evidence="6 7">
    <name type="scientific">Phytophthora megakarya</name>
    <dbReference type="NCBI Taxonomy" id="4795"/>
    <lineage>
        <taxon>Eukaryota</taxon>
        <taxon>Sar</taxon>
        <taxon>Stramenopiles</taxon>
        <taxon>Oomycota</taxon>
        <taxon>Peronosporomycetes</taxon>
        <taxon>Peronosporales</taxon>
        <taxon>Peronosporaceae</taxon>
        <taxon>Phytophthora</taxon>
    </lineage>
</organism>